<dbReference type="CDD" id="cd03784">
    <property type="entry name" value="GT1_Gtf-like"/>
    <property type="match status" value="1"/>
</dbReference>
<dbReference type="SUPFAM" id="SSF53756">
    <property type="entry name" value="UDP-Glycosyltransferase/glycogen phosphorylase"/>
    <property type="match status" value="1"/>
</dbReference>
<dbReference type="InterPro" id="IPR050481">
    <property type="entry name" value="UDP-glycosyltransf_plant"/>
</dbReference>
<keyword evidence="3" id="KW-0328">Glycosyltransferase</keyword>
<protein>
    <recommendedName>
        <fullName evidence="4">Glycosyltransferase</fullName>
        <ecNumber evidence="4">2.4.1.-</ecNumber>
    </recommendedName>
</protein>
<dbReference type="Pfam" id="PF00201">
    <property type="entry name" value="UDPGT"/>
    <property type="match status" value="1"/>
</dbReference>
<evidence type="ECO:0000313" key="5">
    <source>
        <dbReference type="EMBL" id="RWR88004.1"/>
    </source>
</evidence>
<keyword evidence="2 3" id="KW-0808">Transferase</keyword>
<comment type="similarity">
    <text evidence="1 3">Belongs to the UDP-glycosyltransferase family.</text>
</comment>
<dbReference type="InterPro" id="IPR002213">
    <property type="entry name" value="UDP_glucos_trans"/>
</dbReference>
<dbReference type="PANTHER" id="PTHR48049">
    <property type="entry name" value="GLYCOSYLTRANSFERASE"/>
    <property type="match status" value="1"/>
</dbReference>
<reference evidence="5 6" key="1">
    <citation type="journal article" date="2019" name="Nat. Plants">
        <title>Stout camphor tree genome fills gaps in understanding of flowering plant genome evolution.</title>
        <authorList>
            <person name="Chaw S.M."/>
            <person name="Liu Y.C."/>
            <person name="Wu Y.W."/>
            <person name="Wang H.Y."/>
            <person name="Lin C.I."/>
            <person name="Wu C.S."/>
            <person name="Ke H.M."/>
            <person name="Chang L.Y."/>
            <person name="Hsu C.Y."/>
            <person name="Yang H.T."/>
            <person name="Sudianto E."/>
            <person name="Hsu M.H."/>
            <person name="Wu K.P."/>
            <person name="Wang L.N."/>
            <person name="Leebens-Mack J.H."/>
            <person name="Tsai I.J."/>
        </authorList>
    </citation>
    <scope>NUCLEOTIDE SEQUENCE [LARGE SCALE GENOMIC DNA]</scope>
    <source>
        <strain evidence="6">cv. Chaw 1501</strain>
        <tissue evidence="5">Young leaves</tissue>
    </source>
</reference>
<sequence>MEDGVLHIAVMPWLAFGHLGPFLEFSKALANRGHHILFISTPKNIQRLPKIPPHLSPHIDLVGLPLPHTNGLPDGAESTMDTTLDQMHCLKNAFDGLEGPVAALLESAAPDWIIYDLINHWVPRIATKLRLPCAHLSIFPALLIGFLGPPSGLMDGGRFMGLESLINVPPWVQFPTTVSFCSHEVIPILKLVQSVSSGVTDFQRYGSAIGECGIIAIRDCMELSSDWFRLLEDLHQKPVFPIGLLPPPIQEADGGDEAWPGREWLDKQAHGSTVYIALGSEVRPSKEQVHQLAFGLEQSQLPFIWALRSGAHDPEILPLGFEDRIKGRGIVRKEWVPQLKILAHPSIGGFLTHGGWSSIIEGLGLGRPLVILPLMYDQGLNARWMEEKRLGLEVPMYQMDGSFTGTDVAKTSRKVMVEVDGNIYRANAVKMKEVFANNKLSDQYIDFFVRDMKDNRGHNRFLSSCT</sequence>
<dbReference type="InterPro" id="IPR035595">
    <property type="entry name" value="UDP_glycos_trans_CS"/>
</dbReference>
<dbReference type="Proteomes" id="UP000283530">
    <property type="component" value="Unassembled WGS sequence"/>
</dbReference>
<dbReference type="GO" id="GO:0035251">
    <property type="term" value="F:UDP-glucosyltransferase activity"/>
    <property type="evidence" value="ECO:0007669"/>
    <property type="project" value="InterPro"/>
</dbReference>
<dbReference type="EMBL" id="QPKB01000006">
    <property type="protein sequence ID" value="RWR88004.1"/>
    <property type="molecule type" value="Genomic_DNA"/>
</dbReference>
<evidence type="ECO:0000256" key="2">
    <source>
        <dbReference type="ARBA" id="ARBA00022679"/>
    </source>
</evidence>
<dbReference type="AlphaFoldDB" id="A0A3S3QNN5"/>
<dbReference type="Gene3D" id="3.40.50.2000">
    <property type="entry name" value="Glycogen Phosphorylase B"/>
    <property type="match status" value="2"/>
</dbReference>
<evidence type="ECO:0000256" key="1">
    <source>
        <dbReference type="ARBA" id="ARBA00009995"/>
    </source>
</evidence>
<organism evidence="5 6">
    <name type="scientific">Cinnamomum micranthum f. kanehirae</name>
    <dbReference type="NCBI Taxonomy" id="337451"/>
    <lineage>
        <taxon>Eukaryota</taxon>
        <taxon>Viridiplantae</taxon>
        <taxon>Streptophyta</taxon>
        <taxon>Embryophyta</taxon>
        <taxon>Tracheophyta</taxon>
        <taxon>Spermatophyta</taxon>
        <taxon>Magnoliopsida</taxon>
        <taxon>Magnoliidae</taxon>
        <taxon>Laurales</taxon>
        <taxon>Lauraceae</taxon>
        <taxon>Cinnamomum</taxon>
    </lineage>
</organism>
<proteinExistence type="inferred from homology"/>
<keyword evidence="6" id="KW-1185">Reference proteome</keyword>
<dbReference type="EC" id="2.4.1.-" evidence="4"/>
<evidence type="ECO:0000256" key="3">
    <source>
        <dbReference type="RuleBase" id="RU003718"/>
    </source>
</evidence>
<dbReference type="FunFam" id="3.40.50.2000:FF:000037">
    <property type="entry name" value="Glycosyltransferase"/>
    <property type="match status" value="1"/>
</dbReference>
<name>A0A3S3QNN5_9MAGN</name>
<dbReference type="PANTHER" id="PTHR48049:SF60">
    <property type="entry name" value="UDP-GLYCOSYLTRANSFERASE 91B1"/>
    <property type="match status" value="1"/>
</dbReference>
<gene>
    <name evidence="5" type="ORF">CKAN_01697900</name>
</gene>
<evidence type="ECO:0000313" key="6">
    <source>
        <dbReference type="Proteomes" id="UP000283530"/>
    </source>
</evidence>
<evidence type="ECO:0000256" key="4">
    <source>
        <dbReference type="RuleBase" id="RU362057"/>
    </source>
</evidence>
<comment type="caution">
    <text evidence="5">The sequence shown here is derived from an EMBL/GenBank/DDBJ whole genome shotgun (WGS) entry which is preliminary data.</text>
</comment>
<dbReference type="OrthoDB" id="5835829at2759"/>
<accession>A0A3S3QNN5</accession>
<dbReference type="PROSITE" id="PS00375">
    <property type="entry name" value="UDPGT"/>
    <property type="match status" value="1"/>
</dbReference>